<dbReference type="EMBL" id="VEVO01000009">
    <property type="protein sequence ID" value="KAF0037312.1"/>
    <property type="molecule type" value="Genomic_DNA"/>
</dbReference>
<evidence type="ECO:0000313" key="1">
    <source>
        <dbReference type="EMBL" id="KAF0037312.1"/>
    </source>
</evidence>
<dbReference type="AlphaFoldDB" id="A0A6A4T557"/>
<proteinExistence type="predicted"/>
<comment type="caution">
    <text evidence="1">The sequence shown here is derived from an EMBL/GenBank/DDBJ whole genome shotgun (WGS) entry which is preliminary data.</text>
</comment>
<name>A0A6A4T557_SCOMX</name>
<evidence type="ECO:0000313" key="2">
    <source>
        <dbReference type="Proteomes" id="UP000438429"/>
    </source>
</evidence>
<reference evidence="1 2" key="1">
    <citation type="submission" date="2019-06" db="EMBL/GenBank/DDBJ databases">
        <title>Draft genomes of female and male turbot (Scophthalmus maximus).</title>
        <authorList>
            <person name="Xu H."/>
            <person name="Xu X.-W."/>
            <person name="Shao C."/>
            <person name="Chen S."/>
        </authorList>
    </citation>
    <scope>NUCLEOTIDE SEQUENCE [LARGE SCALE GENOMIC DNA]</scope>
    <source>
        <strain evidence="1">Ysfricsl-2016a</strain>
        <tissue evidence="1">Blood</tissue>
    </source>
</reference>
<dbReference type="Proteomes" id="UP000438429">
    <property type="component" value="Unassembled WGS sequence"/>
</dbReference>
<organism evidence="1 2">
    <name type="scientific">Scophthalmus maximus</name>
    <name type="common">Turbot</name>
    <name type="synonym">Psetta maxima</name>
    <dbReference type="NCBI Taxonomy" id="52904"/>
    <lineage>
        <taxon>Eukaryota</taxon>
        <taxon>Metazoa</taxon>
        <taxon>Chordata</taxon>
        <taxon>Craniata</taxon>
        <taxon>Vertebrata</taxon>
        <taxon>Euteleostomi</taxon>
        <taxon>Actinopterygii</taxon>
        <taxon>Neopterygii</taxon>
        <taxon>Teleostei</taxon>
        <taxon>Neoteleostei</taxon>
        <taxon>Acanthomorphata</taxon>
        <taxon>Carangaria</taxon>
        <taxon>Pleuronectiformes</taxon>
        <taxon>Pleuronectoidei</taxon>
        <taxon>Scophthalmidae</taxon>
        <taxon>Scophthalmus</taxon>
    </lineage>
</organism>
<protein>
    <submittedName>
        <fullName evidence="1">Uncharacterized protein</fullName>
    </submittedName>
</protein>
<accession>A0A6A4T557</accession>
<sequence length="164" mass="18127">MKPRAPRSFYVVGPEREGRGCGSTTSSSVRFEGNRLLAWLRESRFIVRFVTHTDLRARAQTVQRGVPKRELTKVVCPPAAIKVQSHRCALAGPDFEPDGPNYHLYMNSFLGSQGKKTLQRVQIWSTVVCNTELQMGLPPVKHGGNNPTAASDTLGSALEMQFVS</sequence>
<gene>
    <name evidence="1" type="ORF">F2P81_010186</name>
</gene>